<dbReference type="Pfam" id="PF19276">
    <property type="entry name" value="HD_assoc_2"/>
    <property type="match status" value="1"/>
</dbReference>
<dbReference type="PANTHER" id="PTHR11373">
    <property type="entry name" value="DEOXYNUCLEOSIDE TRIPHOSPHATE TRIPHOSPHOHYDROLASE"/>
    <property type="match status" value="1"/>
</dbReference>
<comment type="caution">
    <text evidence="2">The sequence shown here is derived from an EMBL/GenBank/DDBJ whole genome shotgun (WGS) entry which is preliminary data.</text>
</comment>
<gene>
    <name evidence="2" type="ORF">EYH02_01830</name>
</gene>
<dbReference type="SUPFAM" id="SSF109604">
    <property type="entry name" value="HD-domain/PDEase-like"/>
    <property type="match status" value="1"/>
</dbReference>
<dbReference type="Gene3D" id="1.10.3210.10">
    <property type="entry name" value="Hypothetical protein af1432"/>
    <property type="match status" value="1"/>
</dbReference>
<organism evidence="2 3">
    <name type="scientific">Ignisphaera aggregans</name>
    <dbReference type="NCBI Taxonomy" id="334771"/>
    <lineage>
        <taxon>Archaea</taxon>
        <taxon>Thermoproteota</taxon>
        <taxon>Thermoprotei</taxon>
        <taxon>Desulfurococcales</taxon>
        <taxon>Desulfurococcaceae</taxon>
        <taxon>Ignisphaera</taxon>
    </lineage>
</organism>
<dbReference type="CDD" id="cd00077">
    <property type="entry name" value="HDc"/>
    <property type="match status" value="1"/>
</dbReference>
<dbReference type="InterPro" id="IPR045509">
    <property type="entry name" value="HD_assoc_2"/>
</dbReference>
<evidence type="ECO:0000313" key="2">
    <source>
        <dbReference type="EMBL" id="HIP56798.1"/>
    </source>
</evidence>
<dbReference type="InterPro" id="IPR003607">
    <property type="entry name" value="HD/PDEase_dom"/>
</dbReference>
<dbReference type="GO" id="GO:0006203">
    <property type="term" value="P:dGTP catabolic process"/>
    <property type="evidence" value="ECO:0007669"/>
    <property type="project" value="TreeGrafter"/>
</dbReference>
<dbReference type="SMART" id="SM00471">
    <property type="entry name" value="HDc"/>
    <property type="match status" value="1"/>
</dbReference>
<dbReference type="PANTHER" id="PTHR11373:SF4">
    <property type="entry name" value="DEOXYNUCLEOSIDE TRIPHOSPHATE TRIPHOSPHOHYDROLASE SAMHD1"/>
    <property type="match status" value="1"/>
</dbReference>
<evidence type="ECO:0000313" key="3">
    <source>
        <dbReference type="Proteomes" id="UP000605805"/>
    </source>
</evidence>
<name>A0A832Z2M7_9CREN</name>
<dbReference type="EMBL" id="DQTV01000038">
    <property type="protein sequence ID" value="HIP56798.1"/>
    <property type="molecule type" value="Genomic_DNA"/>
</dbReference>
<accession>A0A832Z2M7</accession>
<sequence length="441" mass="50999">MYSLGVLSVTLLRREMPKLHGVKKVFDEVHGYIELTEPELAIVDTPTFQRLRYIKQLAVAWYVYPGATHTRFSHSLGVMHVMGLIARRLYSMGYIHSEDDVQLLRLAALLHDVGHTPFSHAIEPYYRDRVGLSHEDLTEMMILESYDIRDTLIDYGFDPREIVMILKGKHKEPLYNQLISSDLDVDRMDYLLRDALHTGVAYGTIDIHRIIATITVDGEGNLALLEKGLDALENFYLARLHMYKAVYYHKTIVGYELLLRRVYERLCEELTGEILFNSVNEITRAIRNGSIHMWNDAWLIGVMMRALERNDVSSYTKELISAFLTRRGYKVLIDRSHFSFSQESTIKDADVEELKRLAEELKVKANVDEVFVFVDDIKIVDTDPRSMPHIVVEGQGSRALSVISNSIINALPRRYHVKRLYVLSLWYERAKKYISKKGVSR</sequence>
<protein>
    <submittedName>
        <fullName evidence="2">HD domain-containing protein</fullName>
    </submittedName>
</protein>
<dbReference type="AlphaFoldDB" id="A0A832Z2M7"/>
<dbReference type="GO" id="GO:0008832">
    <property type="term" value="F:dGTPase activity"/>
    <property type="evidence" value="ECO:0007669"/>
    <property type="project" value="TreeGrafter"/>
</dbReference>
<dbReference type="Proteomes" id="UP000605805">
    <property type="component" value="Unassembled WGS sequence"/>
</dbReference>
<reference evidence="2" key="1">
    <citation type="journal article" date="2020" name="ISME J.">
        <title>Gammaproteobacteria mediating utilization of methyl-, sulfur- and petroleum organic compounds in deep ocean hydrothermal plumes.</title>
        <authorList>
            <person name="Zhou Z."/>
            <person name="Liu Y."/>
            <person name="Pan J."/>
            <person name="Cron B.R."/>
            <person name="Toner B.M."/>
            <person name="Anantharaman K."/>
            <person name="Breier J.A."/>
            <person name="Dick G.J."/>
            <person name="Li M."/>
        </authorList>
    </citation>
    <scope>NUCLEOTIDE SEQUENCE</scope>
    <source>
        <strain evidence="2">SZUA-1435</strain>
    </source>
</reference>
<dbReference type="InterPro" id="IPR006674">
    <property type="entry name" value="HD_domain"/>
</dbReference>
<feature type="domain" description="HD/PDEase" evidence="1">
    <location>
        <begin position="67"/>
        <end position="200"/>
    </location>
</feature>
<dbReference type="InterPro" id="IPR050135">
    <property type="entry name" value="dGTPase-like"/>
</dbReference>
<proteinExistence type="predicted"/>
<dbReference type="Pfam" id="PF01966">
    <property type="entry name" value="HD"/>
    <property type="match status" value="1"/>
</dbReference>
<evidence type="ECO:0000259" key="1">
    <source>
        <dbReference type="SMART" id="SM00471"/>
    </source>
</evidence>